<evidence type="ECO:0000313" key="3">
    <source>
        <dbReference type="Proteomes" id="UP001219525"/>
    </source>
</evidence>
<accession>A0AAD6V8Y1</accession>
<sequence length="135" mass="14479">MPQRRGVGNAAKFAAIIAAINATGRRHSSADFLPSPPPNRVTHASSPPLCCVPYDSERSDLQSSDIRFKRVPGAGDITAEQQNDGNKQKPSTSECHCTLIVQPKVMFNLKDSMDHTQRTGRAMSSAAGSMSVKLA</sequence>
<feature type="region of interest" description="Disordered" evidence="1">
    <location>
        <begin position="25"/>
        <end position="47"/>
    </location>
</feature>
<reference evidence="2" key="1">
    <citation type="submission" date="2023-03" db="EMBL/GenBank/DDBJ databases">
        <title>Massive genome expansion in bonnet fungi (Mycena s.s.) driven by repeated elements and novel gene families across ecological guilds.</title>
        <authorList>
            <consortium name="Lawrence Berkeley National Laboratory"/>
            <person name="Harder C.B."/>
            <person name="Miyauchi S."/>
            <person name="Viragh M."/>
            <person name="Kuo A."/>
            <person name="Thoen E."/>
            <person name="Andreopoulos B."/>
            <person name="Lu D."/>
            <person name="Skrede I."/>
            <person name="Drula E."/>
            <person name="Henrissat B."/>
            <person name="Morin E."/>
            <person name="Kohler A."/>
            <person name="Barry K."/>
            <person name="LaButti K."/>
            <person name="Morin E."/>
            <person name="Salamov A."/>
            <person name="Lipzen A."/>
            <person name="Mereny Z."/>
            <person name="Hegedus B."/>
            <person name="Baldrian P."/>
            <person name="Stursova M."/>
            <person name="Weitz H."/>
            <person name="Taylor A."/>
            <person name="Grigoriev I.V."/>
            <person name="Nagy L.G."/>
            <person name="Martin F."/>
            <person name="Kauserud H."/>
        </authorList>
    </citation>
    <scope>NUCLEOTIDE SEQUENCE</scope>
    <source>
        <strain evidence="2">9144</strain>
    </source>
</reference>
<dbReference type="AlphaFoldDB" id="A0AAD6V8Y1"/>
<feature type="region of interest" description="Disordered" evidence="1">
    <location>
        <begin position="72"/>
        <end position="93"/>
    </location>
</feature>
<evidence type="ECO:0000256" key="1">
    <source>
        <dbReference type="SAM" id="MobiDB-lite"/>
    </source>
</evidence>
<feature type="compositionally biased region" description="Polar residues" evidence="1">
    <location>
        <begin position="79"/>
        <end position="93"/>
    </location>
</feature>
<proteinExistence type="predicted"/>
<name>A0AAD6V8Y1_9AGAR</name>
<gene>
    <name evidence="2" type="ORF">GGX14DRAFT_397194</name>
</gene>
<dbReference type="EMBL" id="JARJCW010000040">
    <property type="protein sequence ID" value="KAJ7206391.1"/>
    <property type="molecule type" value="Genomic_DNA"/>
</dbReference>
<dbReference type="Proteomes" id="UP001219525">
    <property type="component" value="Unassembled WGS sequence"/>
</dbReference>
<evidence type="ECO:0000313" key="2">
    <source>
        <dbReference type="EMBL" id="KAJ7206391.1"/>
    </source>
</evidence>
<organism evidence="2 3">
    <name type="scientific">Mycena pura</name>
    <dbReference type="NCBI Taxonomy" id="153505"/>
    <lineage>
        <taxon>Eukaryota</taxon>
        <taxon>Fungi</taxon>
        <taxon>Dikarya</taxon>
        <taxon>Basidiomycota</taxon>
        <taxon>Agaricomycotina</taxon>
        <taxon>Agaricomycetes</taxon>
        <taxon>Agaricomycetidae</taxon>
        <taxon>Agaricales</taxon>
        <taxon>Marasmiineae</taxon>
        <taxon>Mycenaceae</taxon>
        <taxon>Mycena</taxon>
    </lineage>
</organism>
<comment type="caution">
    <text evidence="2">The sequence shown here is derived from an EMBL/GenBank/DDBJ whole genome shotgun (WGS) entry which is preliminary data.</text>
</comment>
<keyword evidence="3" id="KW-1185">Reference proteome</keyword>
<protein>
    <submittedName>
        <fullName evidence="2">Uncharacterized protein</fullName>
    </submittedName>
</protein>